<dbReference type="Gene3D" id="3.80.10.10">
    <property type="entry name" value="Ribonuclease Inhibitor"/>
    <property type="match status" value="1"/>
</dbReference>
<proteinExistence type="predicted"/>
<dbReference type="AlphaFoldDB" id="A0ABD1JYP3"/>
<dbReference type="InterPro" id="IPR050576">
    <property type="entry name" value="Cilia_flagella_integrity"/>
</dbReference>
<reference evidence="5 6" key="1">
    <citation type="submission" date="2024-09" db="EMBL/GenBank/DDBJ databases">
        <title>A chromosome-level genome assembly of Gray's grenadier anchovy, Coilia grayii.</title>
        <authorList>
            <person name="Fu Z."/>
        </authorList>
    </citation>
    <scope>NUCLEOTIDE SEQUENCE [LARGE SCALE GENOMIC DNA]</scope>
    <source>
        <strain evidence="5">G4</strain>
        <tissue evidence="5">Muscle</tissue>
    </source>
</reference>
<feature type="region of interest" description="Disordered" evidence="4">
    <location>
        <begin position="1"/>
        <end position="31"/>
    </location>
</feature>
<dbReference type="InterPro" id="IPR003591">
    <property type="entry name" value="Leu-rich_rpt_typical-subtyp"/>
</dbReference>
<dbReference type="PROSITE" id="PS51450">
    <property type="entry name" value="LRR"/>
    <property type="match status" value="4"/>
</dbReference>
<dbReference type="SMART" id="SM00365">
    <property type="entry name" value="LRR_SD22"/>
    <property type="match status" value="2"/>
</dbReference>
<evidence type="ECO:0008006" key="7">
    <source>
        <dbReference type="Google" id="ProtNLM"/>
    </source>
</evidence>
<evidence type="ECO:0000256" key="2">
    <source>
        <dbReference type="ARBA" id="ARBA00022737"/>
    </source>
</evidence>
<sequence length="1099" mass="128015">MKTSKQPVKKKLSRGEVRSLPPILPGSLSDPNLADKSEHLLDEEKLHGVRYLTEDLIKRVTKQDDVPFVQTLNLCGKKTDKKIRYIENLERCEKLLVLNLSQNMIQKMEKMDRLHRLRELDLSHNRIRKIEGLQHMGSLQLLNLSYNLIDSIPLWLSKRLRSLTSLNLQDNSISSLHELCRLKSLVSLSQLRVCGNPLSMMPHHRPLLIYHLRALQLLDTQPVTQQDREEAHQRFHMEEVARLEQELEQRSEEVERLRSECEAAVTKSDQQEAQYHSLRQHSQQQQQQYNQLQTELDTKTELLKQKTVELTRACQKHYALEQELAFLKIDAKFEPLPFYPTQDNEPDAGLTESPYIGKAWQHRKAAPADEPDAADEQWGPARRRAAGAQSPVVPPGGVEEKGEERLWLLQVEIKRLEQQILSANQELRGLQDTATHKRVCEAEKEKIRHNLLVKLQELREDQAELQSLETQLQTHTAQMASAHSQLQMLNDQLQSTPPSEPKHEHLKARVSRQRQLLDMMSQRHQELEARLDYMITRIAKETQDIQELEQQLTDGQILANEALKRELEDVISGLQEYLRGVRGQARQAQSECHRLQSQNQALERLLQDREEQCRQLQDVQEELDLLRRENAELCEAVRESSVCQSELEESSETHKLRTELNRLRSLSKVERAALEAELDNERQARENAEVRVQLETENLLEHISSLKEESDVLREEAAELQAKLWSSSTLLIHPDHLLQRLQQLTLDLTADTPHTSVAATLGNSAVEERLQQLQQEVWHLLKEGREEAQHLQEQREESRRLQQERGESRRLQEQREESRRLQQDRDEARGHQETLSTEVKLLKQQLTAMQKQNQQQRKDAAKKSREHEMDLCRLKEELQRDQEAELQRLREELKGAHEAELQQLREELEDTQREELNKLKKRLQEAKEVELLGLREELQEAQEQQYLMSQRLQEAEGEKEGLLVELREQDTQVGKEGFLVELHVQVTQFSKEGLLMELHKQVTLVGKEGLLMELHEIDTEVREDGPLVELHEQDTQVSKEDLLVELHDVDAWVSEEGFLMKIWKQDTTVSEEGLLMELHVQVTLVSEKGLLVKLLEQDT</sequence>
<dbReference type="PANTHER" id="PTHR45973">
    <property type="entry name" value="PROTEIN PHOSPHATASE 1 REGULATORY SUBUNIT SDS22-RELATED"/>
    <property type="match status" value="1"/>
</dbReference>
<feature type="region of interest" description="Disordered" evidence="4">
    <location>
        <begin position="848"/>
        <end position="867"/>
    </location>
</feature>
<keyword evidence="3" id="KW-0175">Coiled coil</keyword>
<evidence type="ECO:0000256" key="1">
    <source>
        <dbReference type="ARBA" id="ARBA00022614"/>
    </source>
</evidence>
<comment type="caution">
    <text evidence="5">The sequence shown here is derived from an EMBL/GenBank/DDBJ whole genome shotgun (WGS) entry which is preliminary data.</text>
</comment>
<evidence type="ECO:0000313" key="5">
    <source>
        <dbReference type="EMBL" id="KAL2091990.1"/>
    </source>
</evidence>
<evidence type="ECO:0000256" key="4">
    <source>
        <dbReference type="SAM" id="MobiDB-lite"/>
    </source>
</evidence>
<feature type="region of interest" description="Disordered" evidence="4">
    <location>
        <begin position="362"/>
        <end position="399"/>
    </location>
</feature>
<dbReference type="InterPro" id="IPR032675">
    <property type="entry name" value="LRR_dom_sf"/>
</dbReference>
<feature type="coiled-coil region" evidence="3">
    <location>
        <begin position="666"/>
        <end position="723"/>
    </location>
</feature>
<keyword evidence="2" id="KW-0677">Repeat</keyword>
<feature type="region of interest" description="Disordered" evidence="4">
    <location>
        <begin position="789"/>
        <end position="836"/>
    </location>
</feature>
<gene>
    <name evidence="5" type="ORF">ACEWY4_011788</name>
</gene>
<dbReference type="EMBL" id="JBHFQA010000010">
    <property type="protein sequence ID" value="KAL2091990.1"/>
    <property type="molecule type" value="Genomic_DNA"/>
</dbReference>
<dbReference type="SUPFAM" id="SSF52075">
    <property type="entry name" value="Outer arm dynein light chain 1"/>
    <property type="match status" value="1"/>
</dbReference>
<dbReference type="SMART" id="SM00369">
    <property type="entry name" value="LRR_TYP"/>
    <property type="match status" value="4"/>
</dbReference>
<feature type="compositionally biased region" description="Basic and acidic residues" evidence="4">
    <location>
        <begin position="789"/>
        <end position="832"/>
    </location>
</feature>
<keyword evidence="1" id="KW-0433">Leucine-rich repeat</keyword>
<accession>A0ABD1JYP3</accession>
<keyword evidence="6" id="KW-1185">Reference proteome</keyword>
<dbReference type="Proteomes" id="UP001591681">
    <property type="component" value="Unassembled WGS sequence"/>
</dbReference>
<evidence type="ECO:0000313" key="6">
    <source>
        <dbReference type="Proteomes" id="UP001591681"/>
    </source>
</evidence>
<dbReference type="PANTHER" id="PTHR45973:SF36">
    <property type="entry name" value="CENTRIOLIN"/>
    <property type="match status" value="1"/>
</dbReference>
<feature type="coiled-coil region" evidence="3">
    <location>
        <begin position="399"/>
        <end position="636"/>
    </location>
</feature>
<evidence type="ECO:0000256" key="3">
    <source>
        <dbReference type="SAM" id="Coils"/>
    </source>
</evidence>
<feature type="coiled-coil region" evidence="3">
    <location>
        <begin position="233"/>
        <end position="309"/>
    </location>
</feature>
<dbReference type="InterPro" id="IPR001611">
    <property type="entry name" value="Leu-rich_rpt"/>
</dbReference>
<dbReference type="Pfam" id="PF14580">
    <property type="entry name" value="LRR_9"/>
    <property type="match status" value="1"/>
</dbReference>
<protein>
    <recommendedName>
        <fullName evidence="7">Centriolin</fullName>
    </recommendedName>
</protein>
<feature type="compositionally biased region" description="Basic and acidic residues" evidence="4">
    <location>
        <begin position="856"/>
        <end position="867"/>
    </location>
</feature>
<organism evidence="5 6">
    <name type="scientific">Coilia grayii</name>
    <name type="common">Gray's grenadier anchovy</name>
    <dbReference type="NCBI Taxonomy" id="363190"/>
    <lineage>
        <taxon>Eukaryota</taxon>
        <taxon>Metazoa</taxon>
        <taxon>Chordata</taxon>
        <taxon>Craniata</taxon>
        <taxon>Vertebrata</taxon>
        <taxon>Euteleostomi</taxon>
        <taxon>Actinopterygii</taxon>
        <taxon>Neopterygii</taxon>
        <taxon>Teleostei</taxon>
        <taxon>Clupei</taxon>
        <taxon>Clupeiformes</taxon>
        <taxon>Clupeoidei</taxon>
        <taxon>Engraulidae</taxon>
        <taxon>Coilinae</taxon>
        <taxon>Coilia</taxon>
    </lineage>
</organism>
<name>A0ABD1JYP3_9TELE</name>